<organism evidence="1">
    <name type="scientific">uncultured Actinomycetospora sp</name>
    <dbReference type="NCBI Taxonomy" id="1135996"/>
    <lineage>
        <taxon>Bacteria</taxon>
        <taxon>Bacillati</taxon>
        <taxon>Actinomycetota</taxon>
        <taxon>Actinomycetes</taxon>
        <taxon>Pseudonocardiales</taxon>
        <taxon>Pseudonocardiaceae</taxon>
        <taxon>Actinomycetospora</taxon>
        <taxon>environmental samples</taxon>
    </lineage>
</organism>
<dbReference type="AlphaFoldDB" id="A0A6J4I9S0"/>
<accession>A0A6J4I9S0</accession>
<dbReference type="EMBL" id="CADCTH010000232">
    <property type="protein sequence ID" value="CAA9245327.1"/>
    <property type="molecule type" value="Genomic_DNA"/>
</dbReference>
<protein>
    <submittedName>
        <fullName evidence="1">Uncharacterized protein</fullName>
    </submittedName>
</protein>
<name>A0A6J4I9S0_9PSEU</name>
<sequence>MRWAREIGGGHFLDLVLDPDGGVGVALHDLADSSTSTDAADIWSAERGACVFRTRTTLKDLVTQLVANLHRIRLRDVDPTTGMTDQWPRTFPTAIHERLEQQAVTRYGYRPLSRVELDHEDPA</sequence>
<evidence type="ECO:0000313" key="1">
    <source>
        <dbReference type="EMBL" id="CAA9245327.1"/>
    </source>
</evidence>
<reference evidence="1" key="1">
    <citation type="submission" date="2020-02" db="EMBL/GenBank/DDBJ databases">
        <authorList>
            <person name="Meier V. D."/>
        </authorList>
    </citation>
    <scope>NUCLEOTIDE SEQUENCE</scope>
    <source>
        <strain evidence="1">AVDCRST_MAG54</strain>
    </source>
</reference>
<proteinExistence type="predicted"/>
<gene>
    <name evidence="1" type="ORF">AVDCRST_MAG54-1725</name>
</gene>